<dbReference type="InterPro" id="IPR043128">
    <property type="entry name" value="Rev_trsase/Diguanyl_cyclase"/>
</dbReference>
<dbReference type="PANTHER" id="PTHR37984">
    <property type="entry name" value="PROTEIN CBG26694"/>
    <property type="match status" value="1"/>
</dbReference>
<dbReference type="PANTHER" id="PTHR37984:SF5">
    <property type="entry name" value="PROTEIN NYNRIN-LIKE"/>
    <property type="match status" value="1"/>
</dbReference>
<dbReference type="InterPro" id="IPR041577">
    <property type="entry name" value="RT_RNaseH_2"/>
</dbReference>
<dbReference type="GeneID" id="117536814"/>
<dbReference type="OrthoDB" id="775972at2759"/>
<dbReference type="InterPro" id="IPR050951">
    <property type="entry name" value="Retrovirus_Pol_polyprotein"/>
</dbReference>
<evidence type="ECO:0000259" key="2">
    <source>
        <dbReference type="Pfam" id="PF17919"/>
    </source>
</evidence>
<evidence type="ECO:0000313" key="4">
    <source>
        <dbReference type="RefSeq" id="XP_034057745.1"/>
    </source>
</evidence>
<evidence type="ECO:0000313" key="3">
    <source>
        <dbReference type="Proteomes" id="UP000515161"/>
    </source>
</evidence>
<dbReference type="Proteomes" id="UP000515161">
    <property type="component" value="Unplaced"/>
</dbReference>
<dbReference type="AlphaFoldDB" id="A0A6P8TJ38"/>
<dbReference type="FunFam" id="3.30.70.270:FF:000026">
    <property type="entry name" value="Transposon Ty3-G Gag-Pol polyprotein"/>
    <property type="match status" value="1"/>
</dbReference>
<accession>A0A6P8TJ38</accession>
<name>A0A6P8TJ38_GYMAC</name>
<dbReference type="Pfam" id="PF17919">
    <property type="entry name" value="RT_RNaseH_2"/>
    <property type="match status" value="1"/>
</dbReference>
<dbReference type="GO" id="GO:0003824">
    <property type="term" value="F:catalytic activity"/>
    <property type="evidence" value="ECO:0007669"/>
    <property type="project" value="UniProtKB-KW"/>
</dbReference>
<dbReference type="InParanoid" id="A0A6P8TJ38"/>
<dbReference type="RefSeq" id="XP_034057745.1">
    <property type="nucleotide sequence ID" value="XM_034201854.1"/>
</dbReference>
<dbReference type="InterPro" id="IPR043502">
    <property type="entry name" value="DNA/RNA_pol_sf"/>
</dbReference>
<keyword evidence="3" id="KW-1185">Reference proteome</keyword>
<proteinExistence type="predicted"/>
<dbReference type="Gene3D" id="3.30.70.270">
    <property type="match status" value="2"/>
</dbReference>
<feature type="domain" description="Reverse transcriptase/retrotransposon-derived protein RNase H-like" evidence="2">
    <location>
        <begin position="111"/>
        <end position="183"/>
    </location>
</feature>
<evidence type="ECO:0000256" key="1">
    <source>
        <dbReference type="ARBA" id="ARBA00023268"/>
    </source>
</evidence>
<reference evidence="4" key="1">
    <citation type="submission" date="2025-08" db="UniProtKB">
        <authorList>
            <consortium name="RefSeq"/>
        </authorList>
    </citation>
    <scope>IDENTIFICATION</scope>
</reference>
<organism evidence="3 4">
    <name type="scientific">Gymnodraco acuticeps</name>
    <name type="common">Antarctic dragonfish</name>
    <dbReference type="NCBI Taxonomy" id="8218"/>
    <lineage>
        <taxon>Eukaryota</taxon>
        <taxon>Metazoa</taxon>
        <taxon>Chordata</taxon>
        <taxon>Craniata</taxon>
        <taxon>Vertebrata</taxon>
        <taxon>Euteleostomi</taxon>
        <taxon>Actinopterygii</taxon>
        <taxon>Neopterygii</taxon>
        <taxon>Teleostei</taxon>
        <taxon>Neoteleostei</taxon>
        <taxon>Acanthomorphata</taxon>
        <taxon>Eupercaria</taxon>
        <taxon>Perciformes</taxon>
        <taxon>Notothenioidei</taxon>
        <taxon>Bathydraconidae</taxon>
        <taxon>Gymnodraco</taxon>
    </lineage>
</organism>
<sequence>MLETLQGLEGVEVFMDDILVYGTSAGLKLNKDKCSLRQSQLRFLGHLIDQSGVRPDPDKVEAIHQLAPPGNVHELKRVLGMVNYLGRYVPNLSTIGQPLYELLKSRNIWTWGHSQQSAFENIKTMLTTAPVLVFYDVAKATAVSADASSYGLGGVLLQLHEEEWKPVAYCSRRLTEAETHYAHRK</sequence>
<dbReference type="SUPFAM" id="SSF56672">
    <property type="entry name" value="DNA/RNA polymerases"/>
    <property type="match status" value="1"/>
</dbReference>
<gene>
    <name evidence="4" type="primary">LOC117536814</name>
</gene>
<keyword evidence="1" id="KW-0511">Multifunctional enzyme</keyword>
<protein>
    <submittedName>
        <fullName evidence="4">Uncharacterized protein LOC117536814</fullName>
    </submittedName>
</protein>
<dbReference type="KEGG" id="gacu:117536814"/>